<evidence type="ECO:0000313" key="1">
    <source>
        <dbReference type="EMBL" id="BAV58272.1"/>
    </source>
</evidence>
<dbReference type="GO" id="GO:0000502">
    <property type="term" value="C:proteasome complex"/>
    <property type="evidence" value="ECO:0007669"/>
    <property type="project" value="UniProtKB-KW"/>
</dbReference>
<dbReference type="AlphaFoldDB" id="A0A1C9ZPP6"/>
<reference evidence="1" key="1">
    <citation type="submission" date="2015-10" db="EMBL/GenBank/DDBJ databases">
        <title>Evolution of the mating-type locus in an isomorphic haploid-diploid life cycle and isogamy.</title>
        <authorList>
            <person name="Yamazaki T."/>
            <person name="Suzuki R."/>
            <person name="Ichihara K."/>
            <person name="Toyoda A."/>
            <person name="Kuwano K."/>
            <person name="Kawano S."/>
        </authorList>
    </citation>
    <scope>NUCLEOTIDE SEQUENCE</scope>
    <source>
        <strain evidence="1">MGEC-2</strain>
    </source>
</reference>
<protein>
    <submittedName>
        <fullName evidence="1">Probable 26S proteasome non-ATPase regulatory subunit 3-like</fullName>
    </submittedName>
</protein>
<organism evidence="1">
    <name type="scientific">Ulva partita</name>
    <dbReference type="NCBI Taxonomy" id="1605170"/>
    <lineage>
        <taxon>Eukaryota</taxon>
        <taxon>Viridiplantae</taxon>
        <taxon>Chlorophyta</taxon>
        <taxon>core chlorophytes</taxon>
        <taxon>Ulvophyceae</taxon>
        <taxon>OUU clade</taxon>
        <taxon>Ulvales</taxon>
        <taxon>Ulvaceae</taxon>
        <taxon>Ulva</taxon>
    </lineage>
</organism>
<proteinExistence type="evidence at transcript level"/>
<sequence>MPSRDGYISPNGEDKPLSLAVAAGSSKQPPLASILSENARLIAKAASHRESKLAFGRVLRTTAAVRSQLTADELQCFFRKALHGTTELAILLVQLLSDGAMQEELARSLLPLTTLMTDP</sequence>
<keyword evidence="1" id="KW-0647">Proteasome</keyword>
<name>A0A1C9ZPP6_9CHLO</name>
<gene>
    <name evidence="1" type="primary">6021m</name>
</gene>
<accession>A0A1C9ZPP6</accession>
<dbReference type="EMBL" id="LC088584">
    <property type="protein sequence ID" value="BAV58272.1"/>
    <property type="molecule type" value="mRNA"/>
</dbReference>